<proteinExistence type="predicted"/>
<dbReference type="KEGG" id="mflg:ABS361_09150"/>
<name>A0AAU7XF20_9HYPH</name>
<dbReference type="InterPro" id="IPR037053">
    <property type="entry name" value="Phage_tail_collar_dom_sf"/>
</dbReference>
<dbReference type="Pfam" id="PF07484">
    <property type="entry name" value="Collar"/>
    <property type="match status" value="1"/>
</dbReference>
<reference evidence="2" key="1">
    <citation type="submission" date="2024-06" db="EMBL/GenBank/DDBJ databases">
        <title>Methylostella associata gen. nov., sp. nov., a novel Ancalomicrobiaceae-affiliated facultatively methylotrophic bacteria that feed on methanotrophs of the genus Methylococcus.</title>
        <authorList>
            <person name="Saltykova V."/>
            <person name="Danilova O.V."/>
            <person name="Oshkin I.Y."/>
            <person name="Belova S.E."/>
            <person name="Pimenov N.V."/>
            <person name="Dedysh S.N."/>
        </authorList>
    </citation>
    <scope>NUCLEOTIDE SEQUENCE</scope>
    <source>
        <strain evidence="2">S20</strain>
    </source>
</reference>
<dbReference type="SUPFAM" id="SSF88874">
    <property type="entry name" value="Receptor-binding domain of short tail fibre protein gp12"/>
    <property type="match status" value="1"/>
</dbReference>
<accession>A0AAU7XF20</accession>
<organism evidence="2">
    <name type="scientific">Methyloraptor flagellatus</name>
    <dbReference type="NCBI Taxonomy" id="3162530"/>
    <lineage>
        <taxon>Bacteria</taxon>
        <taxon>Pseudomonadati</taxon>
        <taxon>Pseudomonadota</taxon>
        <taxon>Alphaproteobacteria</taxon>
        <taxon>Hyphomicrobiales</taxon>
        <taxon>Ancalomicrobiaceae</taxon>
        <taxon>Methyloraptor</taxon>
    </lineage>
</organism>
<gene>
    <name evidence="2" type="ORF">ABS361_09150</name>
</gene>
<feature type="domain" description="Phage tail collar" evidence="1">
    <location>
        <begin position="6"/>
        <end position="61"/>
    </location>
</feature>
<dbReference type="InterPro" id="IPR011083">
    <property type="entry name" value="Phage_tail_collar_dom"/>
</dbReference>
<dbReference type="AlphaFoldDB" id="A0AAU7XF20"/>
<dbReference type="EMBL" id="CP158568">
    <property type="protein sequence ID" value="XBY46361.1"/>
    <property type="molecule type" value="Genomic_DNA"/>
</dbReference>
<sequence length="171" mass="17900">MQPFIGTIMPVAFGYAPKGWALCDGQTMLIQQNQALFSLIGTYFGGDGVRTFMLPDLRGRAAAGLAAAFPGLVYGADTVTLTTAEIPAHTHNLVATTAQSSASRAVVPTDKIFATPNSPTQSIFGSPVSEVALADSVNVIPMGVGLAHNNMQPFTVLNFIIALQGIYPSRS</sequence>
<evidence type="ECO:0000313" key="2">
    <source>
        <dbReference type="EMBL" id="XBY46361.1"/>
    </source>
</evidence>
<evidence type="ECO:0000259" key="1">
    <source>
        <dbReference type="Pfam" id="PF07484"/>
    </source>
</evidence>
<dbReference type="RefSeq" id="WP_407051457.1">
    <property type="nucleotide sequence ID" value="NZ_CP158568.1"/>
</dbReference>
<dbReference type="Gene3D" id="3.90.1340.10">
    <property type="entry name" value="Phage tail collar domain"/>
    <property type="match status" value="1"/>
</dbReference>
<protein>
    <submittedName>
        <fullName evidence="2">Tail fiber protein</fullName>
    </submittedName>
</protein>